<dbReference type="RefSeq" id="WP_345052814.1">
    <property type="nucleotide sequence ID" value="NZ_BAABDK010000013.1"/>
</dbReference>
<keyword evidence="2" id="KW-1185">Reference proteome</keyword>
<reference evidence="2" key="1">
    <citation type="journal article" date="2019" name="Int. J. Syst. Evol. Microbiol.">
        <title>The Global Catalogue of Microorganisms (GCM) 10K type strain sequencing project: providing services to taxonomists for standard genome sequencing and annotation.</title>
        <authorList>
            <consortium name="The Broad Institute Genomics Platform"/>
            <consortium name="The Broad Institute Genome Sequencing Center for Infectious Disease"/>
            <person name="Wu L."/>
            <person name="Ma J."/>
        </authorList>
    </citation>
    <scope>NUCLEOTIDE SEQUENCE [LARGE SCALE GENOMIC DNA]</scope>
    <source>
        <strain evidence="2">JCM 17225</strain>
    </source>
</reference>
<dbReference type="Proteomes" id="UP001501469">
    <property type="component" value="Unassembled WGS sequence"/>
</dbReference>
<dbReference type="EMBL" id="BAABDK010000013">
    <property type="protein sequence ID" value="GAA4033087.1"/>
    <property type="molecule type" value="Genomic_DNA"/>
</dbReference>
<sequence length="93" mass="10513">MKIALELEFPDEQAAAFMQRLQSLPGLTARFLRLRPEVQASAVVAEASGELTEAEQKALLYKVFGSWKSDVSGDEMVRQIYADRRDEPREVNL</sequence>
<organism evidence="1 2">
    <name type="scientific">Hymenobacter glaciei</name>
    <dbReference type="NCBI Taxonomy" id="877209"/>
    <lineage>
        <taxon>Bacteria</taxon>
        <taxon>Pseudomonadati</taxon>
        <taxon>Bacteroidota</taxon>
        <taxon>Cytophagia</taxon>
        <taxon>Cytophagales</taxon>
        <taxon>Hymenobacteraceae</taxon>
        <taxon>Hymenobacter</taxon>
    </lineage>
</organism>
<evidence type="ECO:0000313" key="2">
    <source>
        <dbReference type="Proteomes" id="UP001501469"/>
    </source>
</evidence>
<comment type="caution">
    <text evidence="1">The sequence shown here is derived from an EMBL/GenBank/DDBJ whole genome shotgun (WGS) entry which is preliminary data.</text>
</comment>
<name>A0ABP7TYC1_9BACT</name>
<accession>A0ABP7TYC1</accession>
<gene>
    <name evidence="1" type="ORF">GCM10022409_16750</name>
</gene>
<evidence type="ECO:0000313" key="1">
    <source>
        <dbReference type="EMBL" id="GAA4033087.1"/>
    </source>
</evidence>
<protein>
    <submittedName>
        <fullName evidence="1">Uncharacterized protein</fullName>
    </submittedName>
</protein>
<proteinExistence type="predicted"/>